<dbReference type="AlphaFoldDB" id="A0A4Z2FF91"/>
<evidence type="ECO:0000313" key="2">
    <source>
        <dbReference type="EMBL" id="TNN39404.1"/>
    </source>
</evidence>
<protein>
    <submittedName>
        <fullName evidence="2">Uncharacterized protein</fullName>
    </submittedName>
</protein>
<gene>
    <name evidence="2" type="ORF">EYF80_050435</name>
</gene>
<dbReference type="EMBL" id="SRLO01001283">
    <property type="protein sequence ID" value="TNN39404.1"/>
    <property type="molecule type" value="Genomic_DNA"/>
</dbReference>
<reference evidence="2 3" key="1">
    <citation type="submission" date="2019-03" db="EMBL/GenBank/DDBJ databases">
        <title>First draft genome of Liparis tanakae, snailfish: a comprehensive survey of snailfish specific genes.</title>
        <authorList>
            <person name="Kim W."/>
            <person name="Song I."/>
            <person name="Jeong J.-H."/>
            <person name="Kim D."/>
            <person name="Kim S."/>
            <person name="Ryu S."/>
            <person name="Song J.Y."/>
            <person name="Lee S.K."/>
        </authorList>
    </citation>
    <scope>NUCLEOTIDE SEQUENCE [LARGE SCALE GENOMIC DNA]</scope>
    <source>
        <tissue evidence="2">Muscle</tissue>
    </source>
</reference>
<evidence type="ECO:0000256" key="1">
    <source>
        <dbReference type="SAM" id="MobiDB-lite"/>
    </source>
</evidence>
<accession>A0A4Z2FF91</accession>
<evidence type="ECO:0000313" key="3">
    <source>
        <dbReference type="Proteomes" id="UP000314294"/>
    </source>
</evidence>
<keyword evidence="3" id="KW-1185">Reference proteome</keyword>
<proteinExistence type="predicted"/>
<organism evidence="2 3">
    <name type="scientific">Liparis tanakae</name>
    <name type="common">Tanaka's snailfish</name>
    <dbReference type="NCBI Taxonomy" id="230148"/>
    <lineage>
        <taxon>Eukaryota</taxon>
        <taxon>Metazoa</taxon>
        <taxon>Chordata</taxon>
        <taxon>Craniata</taxon>
        <taxon>Vertebrata</taxon>
        <taxon>Euteleostomi</taxon>
        <taxon>Actinopterygii</taxon>
        <taxon>Neopterygii</taxon>
        <taxon>Teleostei</taxon>
        <taxon>Neoteleostei</taxon>
        <taxon>Acanthomorphata</taxon>
        <taxon>Eupercaria</taxon>
        <taxon>Perciformes</taxon>
        <taxon>Cottioidei</taxon>
        <taxon>Cottales</taxon>
        <taxon>Liparidae</taxon>
        <taxon>Liparis</taxon>
    </lineage>
</organism>
<feature type="region of interest" description="Disordered" evidence="1">
    <location>
        <begin position="43"/>
        <end position="64"/>
    </location>
</feature>
<name>A0A4Z2FF91_9TELE</name>
<dbReference type="Proteomes" id="UP000314294">
    <property type="component" value="Unassembled WGS sequence"/>
</dbReference>
<feature type="compositionally biased region" description="Basic and acidic residues" evidence="1">
    <location>
        <begin position="43"/>
        <end position="62"/>
    </location>
</feature>
<comment type="caution">
    <text evidence="2">The sequence shown here is derived from an EMBL/GenBank/DDBJ whole genome shotgun (WGS) entry which is preliminary data.</text>
</comment>
<sequence>MEQDLSGLGPHVLKPWLGLVLMTLDLGAVNRCTLKAVLEERATSHRVKQQRDRHELHGKEASRSITQRQRSLRCCCCAAL</sequence>